<feature type="transmembrane region" description="Helical" evidence="1">
    <location>
        <begin position="92"/>
        <end position="116"/>
    </location>
</feature>
<evidence type="ECO:0000256" key="1">
    <source>
        <dbReference type="SAM" id="Phobius"/>
    </source>
</evidence>
<keyword evidence="1" id="KW-0812">Transmembrane</keyword>
<feature type="transmembrane region" description="Helical" evidence="1">
    <location>
        <begin position="486"/>
        <end position="512"/>
    </location>
</feature>
<evidence type="ECO:0000313" key="3">
    <source>
        <dbReference type="EMBL" id="CAE0774350.1"/>
    </source>
</evidence>
<evidence type="ECO:0008006" key="4">
    <source>
        <dbReference type="Google" id="ProtNLM"/>
    </source>
</evidence>
<dbReference type="AlphaFoldDB" id="A0A6S9ZWX7"/>
<protein>
    <recommendedName>
        <fullName evidence="4">CHASE domain-containing protein</fullName>
    </recommendedName>
</protein>
<gene>
    <name evidence="2" type="ORF">PCAR00345_LOCUS26981</name>
    <name evidence="3" type="ORF">PCAR00345_LOCUS26984</name>
</gene>
<dbReference type="EMBL" id="HBIZ01042244">
    <property type="protein sequence ID" value="CAE0774350.1"/>
    <property type="molecule type" value="Transcribed_RNA"/>
</dbReference>
<accession>A0A6S9ZWX7</accession>
<reference evidence="2" key="1">
    <citation type="submission" date="2021-01" db="EMBL/GenBank/DDBJ databases">
        <authorList>
            <person name="Corre E."/>
            <person name="Pelletier E."/>
            <person name="Niang G."/>
            <person name="Scheremetjew M."/>
            <person name="Finn R."/>
            <person name="Kale V."/>
            <person name="Holt S."/>
            <person name="Cochrane G."/>
            <person name="Meng A."/>
            <person name="Brown T."/>
            <person name="Cohen L."/>
        </authorList>
    </citation>
    <scope>NUCLEOTIDE SEQUENCE</scope>
    <source>
        <strain evidence="2">CCMP645</strain>
    </source>
</reference>
<organism evidence="2">
    <name type="scientific">Chrysotila carterae</name>
    <name type="common">Marine alga</name>
    <name type="synonym">Syracosphaera carterae</name>
    <dbReference type="NCBI Taxonomy" id="13221"/>
    <lineage>
        <taxon>Eukaryota</taxon>
        <taxon>Haptista</taxon>
        <taxon>Haptophyta</taxon>
        <taxon>Prymnesiophyceae</taxon>
        <taxon>Isochrysidales</taxon>
        <taxon>Isochrysidaceae</taxon>
        <taxon>Chrysotila</taxon>
    </lineage>
</organism>
<evidence type="ECO:0000313" key="2">
    <source>
        <dbReference type="EMBL" id="CAE0774347.1"/>
    </source>
</evidence>
<proteinExistence type="predicted"/>
<keyword evidence="1" id="KW-1133">Transmembrane helix</keyword>
<keyword evidence="1" id="KW-0472">Membrane</keyword>
<name>A0A6S9ZWX7_CHRCT</name>
<dbReference type="EMBL" id="HBIZ01042241">
    <property type="protein sequence ID" value="CAE0774347.1"/>
    <property type="molecule type" value="Transcribed_RNA"/>
</dbReference>
<sequence>MCKAGKMTGHWKKMRLALSSRSSPQGSTTQSAFDTSSRSCVDHLSFRTSMQPRKQSRNAAMQARLRHMHSKVLIMEEKAHLGFREQRRRHKVALLIFSVAAAVLVFCATSVIVAWISTSDTINETLKRTTYTFRSMQGLSARLEIATLIRPLWVIPRLNYALFDRRISLEIADRGLGLGVLQTVVQLVLWPGMQQEVHLRSIRPKNIFNPVVGQTVSLIDAPESTPELCTASWSLALLRTMDSPLVPASSNYLQNSSLPAYVVDAQLTLTDESPYRVTRQLWEWDHVNFRFGAMIRELPPLACDAHFLDRVHAVRQGSFDNFTWEGPAESPYGLGMLFGGGMPVRDLGGVFGGRITTLLSTQGAATPLLQDVLKSRYHIHEDAHALLFTQRGAVLGDTVNLDSPPVYIDEMPEGILKRGFAETKERTGETCPGAEIDFAFEGRLFHVTPFLPEAHGLPPLSERWCVLITSERGQLYTEVDEASSSMLVFGIVSSSGLILATVLITLTLFLVLRSAARVRSKTGAMQYRKVLSAEEEFAELSHPMVLVPATLLMEMSRFEQHEALRDRGGVLVTLDSLADLNEFKRNTTICFVSHQWLSPSRPDPLGVQCFALKTALKKLFPTDDDLRTVYIWMDYFSIAQQHSRLQQLAISALPHYAASAHKFIVLAPTTIAGDDNHFDLSTYKQRGWCRAELLAKACASGAAETYMVHGDVAEIQVEHASFERISESLLVFEGTFSDDFDKERLVVPTLGLYGKLLERCHAAALFATSEPIARARSKWAALSLLQRRAVSNITELELIDTRNKLLQLIYADKERFFPKTHTIQQQRLCVARKRPYGGERELFGPLVQMMEQHVIANCAHLPPISERDKACFSQDI</sequence>